<evidence type="ECO:0000256" key="4">
    <source>
        <dbReference type="ARBA" id="ARBA00023136"/>
    </source>
</evidence>
<evidence type="ECO:0000256" key="3">
    <source>
        <dbReference type="ARBA" id="ARBA00022989"/>
    </source>
</evidence>
<dbReference type="EMBL" id="JNBR01000077">
    <property type="protein sequence ID" value="OQR98901.1"/>
    <property type="molecule type" value="Genomic_DNA"/>
</dbReference>
<comment type="similarity">
    <text evidence="1">Belongs to the TMEM53 family.</text>
</comment>
<comment type="subcellular location">
    <subcellularLocation>
        <location evidence="6">Nucleus outer membrane</location>
        <topology evidence="6">Single-pass membrane protein</topology>
    </subcellularLocation>
</comment>
<organism evidence="7 8">
    <name type="scientific">Achlya hypogyna</name>
    <name type="common">Oomycete</name>
    <name type="synonym">Protoachlya hypogyna</name>
    <dbReference type="NCBI Taxonomy" id="1202772"/>
    <lineage>
        <taxon>Eukaryota</taxon>
        <taxon>Sar</taxon>
        <taxon>Stramenopiles</taxon>
        <taxon>Oomycota</taxon>
        <taxon>Saprolegniomycetes</taxon>
        <taxon>Saprolegniales</taxon>
        <taxon>Achlyaceae</taxon>
        <taxon>Achlya</taxon>
    </lineage>
</organism>
<protein>
    <submittedName>
        <fullName evidence="7">Uncharacterized protein</fullName>
    </submittedName>
</protein>
<accession>A0A1V9ZLT3</accession>
<keyword evidence="8" id="KW-1185">Reference proteome</keyword>
<dbReference type="Gene3D" id="3.40.50.1820">
    <property type="entry name" value="alpha/beta hydrolase"/>
    <property type="match status" value="1"/>
</dbReference>
<dbReference type="PANTHER" id="PTHR12265">
    <property type="entry name" value="TRANSMEMBRANE PROTEIN 53"/>
    <property type="match status" value="1"/>
</dbReference>
<comment type="caution">
    <text evidence="7">The sequence shown here is derived from an EMBL/GenBank/DDBJ whole genome shotgun (WGS) entry which is preliminary data.</text>
</comment>
<dbReference type="OrthoDB" id="67864at2759"/>
<evidence type="ECO:0000256" key="6">
    <source>
        <dbReference type="ARBA" id="ARBA00034303"/>
    </source>
</evidence>
<evidence type="ECO:0000313" key="7">
    <source>
        <dbReference type="EMBL" id="OQR98901.1"/>
    </source>
</evidence>
<dbReference type="GO" id="GO:0005640">
    <property type="term" value="C:nuclear outer membrane"/>
    <property type="evidence" value="ECO:0007669"/>
    <property type="project" value="UniProtKB-SubCell"/>
</dbReference>
<dbReference type="AlphaFoldDB" id="A0A1V9ZLT3"/>
<dbReference type="InterPro" id="IPR029058">
    <property type="entry name" value="AB_hydrolase_fold"/>
</dbReference>
<proteinExistence type="inferred from homology"/>
<dbReference type="Proteomes" id="UP000243579">
    <property type="component" value="Unassembled WGS sequence"/>
</dbReference>
<dbReference type="Pfam" id="PF05705">
    <property type="entry name" value="DUF829"/>
    <property type="match status" value="1"/>
</dbReference>
<keyword evidence="2" id="KW-0812">Transmembrane</keyword>
<keyword evidence="3" id="KW-1133">Transmembrane helix</keyword>
<keyword evidence="4" id="KW-0472">Membrane</keyword>
<dbReference type="SUPFAM" id="SSF53474">
    <property type="entry name" value="alpha/beta-Hydrolases"/>
    <property type="match status" value="1"/>
</dbReference>
<gene>
    <name evidence="7" type="ORF">ACHHYP_07602</name>
</gene>
<evidence type="ECO:0000256" key="5">
    <source>
        <dbReference type="ARBA" id="ARBA00023242"/>
    </source>
</evidence>
<name>A0A1V9ZLT3_ACHHY</name>
<reference evidence="7 8" key="1">
    <citation type="journal article" date="2014" name="Genome Biol. Evol.">
        <title>The secreted proteins of Achlya hypogyna and Thraustotheca clavata identify the ancestral oomycete secretome and reveal gene acquisitions by horizontal gene transfer.</title>
        <authorList>
            <person name="Misner I."/>
            <person name="Blouin N."/>
            <person name="Leonard G."/>
            <person name="Richards T.A."/>
            <person name="Lane C.E."/>
        </authorList>
    </citation>
    <scope>NUCLEOTIDE SEQUENCE [LARGE SCALE GENOMIC DNA]</scope>
    <source>
        <strain evidence="7 8">ATCC 48635</strain>
    </source>
</reference>
<evidence type="ECO:0000313" key="8">
    <source>
        <dbReference type="Proteomes" id="UP000243579"/>
    </source>
</evidence>
<evidence type="ECO:0000256" key="2">
    <source>
        <dbReference type="ARBA" id="ARBA00022692"/>
    </source>
</evidence>
<dbReference type="PANTHER" id="PTHR12265:SF30">
    <property type="entry name" value="TRANSMEMBRANE PROTEIN 53"/>
    <property type="match status" value="1"/>
</dbReference>
<dbReference type="InterPro" id="IPR008547">
    <property type="entry name" value="DUF829_TMEM53"/>
</dbReference>
<evidence type="ECO:0000256" key="1">
    <source>
        <dbReference type="ARBA" id="ARBA00007387"/>
    </source>
</evidence>
<sequence>MATKRVVVVCGWLGAKSRPVSKYTELYGAMGYDTVVLLSGEADLLKPHRFVHANAVAQVFMPLKSSPDDVLELIPHMLSNGGCRSWYSVENYLCAADVRYVVPAMVFDSAPSTNVWDSANYAWRATTELPTFLARLATRAMLIGMKWYPTVTRTQDSFEAHWDRYFRSQPHVPKLFLYSPSDNIVDPSHVRAAIACAKSHGGDVDVLEVPGAKHVSILTHAPELYATTVRNFLRKHLAPK</sequence>
<keyword evidence="5" id="KW-0539">Nucleus</keyword>